<dbReference type="Proteomes" id="UP000184203">
    <property type="component" value="Unassembled WGS sequence"/>
</dbReference>
<protein>
    <submittedName>
        <fullName evidence="3">Uncharacterized membrane protein</fullName>
    </submittedName>
</protein>
<feature type="transmembrane region" description="Helical" evidence="1">
    <location>
        <begin position="247"/>
        <end position="270"/>
    </location>
</feature>
<dbReference type="Pfam" id="PF01889">
    <property type="entry name" value="DUF63"/>
    <property type="match status" value="1"/>
</dbReference>
<dbReference type="STRING" id="797209.GCA_000376445_01443"/>
<dbReference type="EMBL" id="FRAN01000002">
    <property type="protein sequence ID" value="SHK57068.1"/>
    <property type="molecule type" value="Genomic_DNA"/>
</dbReference>
<dbReference type="PANTHER" id="PTHR40700:SF1">
    <property type="entry name" value="DUF63 DOMAIN-CONTAINING PROTEIN"/>
    <property type="match status" value="1"/>
</dbReference>
<keyword evidence="1" id="KW-0472">Membrane</keyword>
<evidence type="ECO:0000313" key="4">
    <source>
        <dbReference type="Proteomes" id="UP000003751"/>
    </source>
</evidence>
<feature type="transmembrane region" description="Helical" evidence="1">
    <location>
        <begin position="104"/>
        <end position="125"/>
    </location>
</feature>
<dbReference type="AlphaFoldDB" id="E7QZZ0"/>
<evidence type="ECO:0000256" key="1">
    <source>
        <dbReference type="SAM" id="Phobius"/>
    </source>
</evidence>
<dbReference type="RefSeq" id="WP_007983568.1">
    <property type="nucleotide sequence ID" value="NZ_AEMG01000030.1"/>
</dbReference>
<dbReference type="eggNOG" id="arCOG02178">
    <property type="taxonomic scope" value="Archaea"/>
</dbReference>
<feature type="transmembrane region" description="Helical" evidence="1">
    <location>
        <begin position="42"/>
        <end position="60"/>
    </location>
</feature>
<dbReference type="EMBL" id="AEMG01000030">
    <property type="protein sequence ID" value="EFW89884.1"/>
    <property type="molecule type" value="Genomic_DNA"/>
</dbReference>
<reference evidence="2 4" key="1">
    <citation type="journal article" date="2014" name="ISME J.">
        <title>Trehalose/2-sulfotrehalose biosynthesis and glycine-betaine uptake are widely spread mechanisms for osmoadaptation in the Halobacteriales.</title>
        <authorList>
            <person name="Youssef N.H."/>
            <person name="Savage-Ashlock K.N."/>
            <person name="McCully A.L."/>
            <person name="Luedtke B."/>
            <person name="Shaw E.I."/>
            <person name="Hoff W.D."/>
            <person name="Elshahed M.S."/>
        </authorList>
    </citation>
    <scope>NUCLEOTIDE SEQUENCE [LARGE SCALE GENOMIC DNA]</scope>
    <source>
        <strain evidence="2 4">DX253</strain>
    </source>
</reference>
<evidence type="ECO:0000313" key="5">
    <source>
        <dbReference type="Proteomes" id="UP000184203"/>
    </source>
</evidence>
<sequence length="272" mass="28868">MVLPDGFAFPPISYLLPLLLAVGVVIWLLWRSEPTISERTVVSLAPWMVVGAGLNALYQLPESPIPDVFLPFFGTPAVYLTTFAVAGAVWLLSIHRLRAPVPRVLAGTGLVGVAVVLLVALWYGVQHDSLRLFWPFVALVVAVILTGLLWAATQFFYPDVAIITGAVGVLTLFAHALDSVSTAVGIDVLGFGERTPLSQAILEIAHSLPTADSFGVGWLFVVVKLAIAEFVVLLFADYVSSEPTEGYLLLGVVAAVGLGPGAHNLILFAVTG</sequence>
<dbReference type="PATRIC" id="fig|797209.4.peg.4301"/>
<evidence type="ECO:0000313" key="3">
    <source>
        <dbReference type="EMBL" id="SHK57068.1"/>
    </source>
</evidence>
<reference evidence="3" key="3">
    <citation type="submission" date="2016-11" db="EMBL/GenBank/DDBJ databases">
        <authorList>
            <person name="Jaros S."/>
            <person name="Januszkiewicz K."/>
            <person name="Wedrychowicz H."/>
        </authorList>
    </citation>
    <scope>NUCLEOTIDE SEQUENCE [LARGE SCALE GENOMIC DNA]</scope>
    <source>
        <strain evidence="3">DX253</strain>
    </source>
</reference>
<reference evidence="5" key="2">
    <citation type="submission" date="2016-11" db="EMBL/GenBank/DDBJ databases">
        <authorList>
            <person name="Varghese N."/>
            <person name="Submissions S."/>
        </authorList>
    </citation>
    <scope>NUCLEOTIDE SEQUENCE [LARGE SCALE GENOMIC DNA]</scope>
    <source>
        <strain evidence="5">DX253</strain>
    </source>
</reference>
<name>E7QZZ0_HALPU</name>
<feature type="transmembrane region" description="Helical" evidence="1">
    <location>
        <begin position="160"/>
        <end position="177"/>
    </location>
</feature>
<keyword evidence="5" id="KW-1185">Reference proteome</keyword>
<proteinExistence type="predicted"/>
<dbReference type="Proteomes" id="UP000003751">
    <property type="component" value="Unassembled WGS sequence"/>
</dbReference>
<evidence type="ECO:0000313" key="2">
    <source>
        <dbReference type="EMBL" id="EFW89884.1"/>
    </source>
</evidence>
<feature type="transmembrane region" description="Helical" evidence="1">
    <location>
        <begin position="216"/>
        <end position="235"/>
    </location>
</feature>
<feature type="transmembrane region" description="Helical" evidence="1">
    <location>
        <begin position="12"/>
        <end position="30"/>
    </location>
</feature>
<dbReference type="OrthoDB" id="308209at2157"/>
<accession>E7QZZ0</accession>
<dbReference type="PANTHER" id="PTHR40700">
    <property type="entry name" value="HYPOTHETICAL MEMBRANE PROTEIN, CONSERVED, DUF63 FAMILY"/>
    <property type="match status" value="1"/>
</dbReference>
<keyword evidence="1" id="KW-0812">Transmembrane</keyword>
<gene>
    <name evidence="3" type="ORF">SAMN05444342_1712</name>
    <name evidence="2" type="ORF">ZOD2009_21922</name>
</gene>
<dbReference type="InterPro" id="IPR002749">
    <property type="entry name" value="DUF63"/>
</dbReference>
<feature type="transmembrane region" description="Helical" evidence="1">
    <location>
        <begin position="72"/>
        <end position="92"/>
    </location>
</feature>
<feature type="transmembrane region" description="Helical" evidence="1">
    <location>
        <begin position="131"/>
        <end position="153"/>
    </location>
</feature>
<organism evidence="2 4">
    <name type="scientific">Haladaptatus paucihalophilus DX253</name>
    <dbReference type="NCBI Taxonomy" id="797209"/>
    <lineage>
        <taxon>Archaea</taxon>
        <taxon>Methanobacteriati</taxon>
        <taxon>Methanobacteriota</taxon>
        <taxon>Stenosarchaea group</taxon>
        <taxon>Halobacteria</taxon>
        <taxon>Halobacteriales</taxon>
        <taxon>Haladaptataceae</taxon>
        <taxon>Haladaptatus</taxon>
    </lineage>
</organism>
<keyword evidence="1" id="KW-1133">Transmembrane helix</keyword>